<reference evidence="2" key="3">
    <citation type="submission" date="2021-05" db="UniProtKB">
        <authorList>
            <consortium name="EnsemblPlants"/>
        </authorList>
    </citation>
    <scope>IDENTIFICATION</scope>
    <source>
        <strain evidence="2">cv. B73</strain>
    </source>
</reference>
<organism evidence="2 3">
    <name type="scientific">Zea mays</name>
    <name type="common">Maize</name>
    <dbReference type="NCBI Taxonomy" id="4577"/>
    <lineage>
        <taxon>Eukaryota</taxon>
        <taxon>Viridiplantae</taxon>
        <taxon>Streptophyta</taxon>
        <taxon>Embryophyta</taxon>
        <taxon>Tracheophyta</taxon>
        <taxon>Spermatophyta</taxon>
        <taxon>Magnoliopsida</taxon>
        <taxon>Liliopsida</taxon>
        <taxon>Poales</taxon>
        <taxon>Poaceae</taxon>
        <taxon>PACMAD clade</taxon>
        <taxon>Panicoideae</taxon>
        <taxon>Andropogonodae</taxon>
        <taxon>Andropogoneae</taxon>
        <taxon>Tripsacinae</taxon>
        <taxon>Zea</taxon>
    </lineage>
</organism>
<dbReference type="Proteomes" id="UP000007305">
    <property type="component" value="Chromosome 2"/>
</dbReference>
<dbReference type="InParanoid" id="A0A804MGJ7"/>
<keyword evidence="3" id="KW-1185">Reference proteome</keyword>
<dbReference type="EnsemblPlants" id="Zm00001eb083920_T001">
    <property type="protein sequence ID" value="Zm00001eb083920_P001"/>
    <property type="gene ID" value="Zm00001eb083920"/>
</dbReference>
<accession>A0A804MGJ7</accession>
<reference evidence="3" key="1">
    <citation type="submission" date="2015-12" db="EMBL/GenBank/DDBJ databases">
        <title>Update maize B73 reference genome by single molecule sequencing technologies.</title>
        <authorList>
            <consortium name="Maize Genome Sequencing Project"/>
            <person name="Ware D."/>
        </authorList>
    </citation>
    <scope>NUCLEOTIDE SEQUENCE [LARGE SCALE GENOMIC DNA]</scope>
    <source>
        <strain evidence="3">cv. B73</strain>
    </source>
</reference>
<feature type="region of interest" description="Disordered" evidence="1">
    <location>
        <begin position="1"/>
        <end position="79"/>
    </location>
</feature>
<reference evidence="2" key="2">
    <citation type="submission" date="2019-07" db="EMBL/GenBank/DDBJ databases">
        <authorList>
            <person name="Seetharam A."/>
            <person name="Woodhouse M."/>
            <person name="Cannon E."/>
        </authorList>
    </citation>
    <scope>NUCLEOTIDE SEQUENCE [LARGE SCALE GENOMIC DNA]</scope>
    <source>
        <strain evidence="2">cv. B73</strain>
    </source>
</reference>
<protein>
    <submittedName>
        <fullName evidence="2">Uncharacterized protein</fullName>
    </submittedName>
</protein>
<evidence type="ECO:0000313" key="3">
    <source>
        <dbReference type="Proteomes" id="UP000007305"/>
    </source>
</evidence>
<proteinExistence type="predicted"/>
<dbReference type="AlphaFoldDB" id="A0A804MGJ7"/>
<evidence type="ECO:0000313" key="2">
    <source>
        <dbReference type="EnsemblPlants" id="Zm00001eb083920_P001"/>
    </source>
</evidence>
<name>A0A804MGJ7_MAIZE</name>
<feature type="compositionally biased region" description="Pro residues" evidence="1">
    <location>
        <begin position="45"/>
        <end position="61"/>
    </location>
</feature>
<feature type="region of interest" description="Disordered" evidence="1">
    <location>
        <begin position="101"/>
        <end position="145"/>
    </location>
</feature>
<evidence type="ECO:0000256" key="1">
    <source>
        <dbReference type="SAM" id="MobiDB-lite"/>
    </source>
</evidence>
<sequence length="145" mass="15705">MPPSPHPRARLPPACRTRQPLELARAPISPPGIPPAHQASSPAARLPPRPRSPPQLSPHPAIPAAHAPLSTRPRSSPPFAWIGYRSQLSPWIARPRQPNLLPISMEGASSPRDSRFPASAPQIHSPLSHNPHGLRPVSPPRLLRT</sequence>
<dbReference type="Gramene" id="Zm00001eb083920_T001">
    <property type="protein sequence ID" value="Zm00001eb083920_P001"/>
    <property type="gene ID" value="Zm00001eb083920"/>
</dbReference>